<evidence type="ECO:0000256" key="3">
    <source>
        <dbReference type="ARBA" id="ARBA00022763"/>
    </source>
</evidence>
<sequence>MRRRLQLQSTKNTQPELRLRRVLHRRGLRFRVEYAVAGLPRRRVDIAFPRRKLAVMVDGCFWHGCPEHCITPKNNSAWWAAKIATNRARDQDTDMRLVALGWHVVRVWEHTSPESAADLVQHRWSKLG</sequence>
<organism evidence="7 8">
    <name type="scientific">Janibacter terrae</name>
    <dbReference type="NCBI Taxonomy" id="103817"/>
    <lineage>
        <taxon>Bacteria</taxon>
        <taxon>Bacillati</taxon>
        <taxon>Actinomycetota</taxon>
        <taxon>Actinomycetes</taxon>
        <taxon>Micrococcales</taxon>
        <taxon>Intrasporangiaceae</taxon>
        <taxon>Janibacter</taxon>
    </lineage>
</organism>
<dbReference type="Proteomes" id="UP001381003">
    <property type="component" value="Chromosome"/>
</dbReference>
<evidence type="ECO:0000256" key="1">
    <source>
        <dbReference type="ARBA" id="ARBA00022722"/>
    </source>
</evidence>
<evidence type="ECO:0000256" key="4">
    <source>
        <dbReference type="ARBA" id="ARBA00022801"/>
    </source>
</evidence>
<reference evidence="7 8" key="1">
    <citation type="submission" date="2022-09" db="EMBL/GenBank/DDBJ databases">
        <title>Complete genome sequence of Janibacter terrae strain COS04-44, PCL-degrading bacteria isolated from oil spilled coast.</title>
        <authorList>
            <person name="Park H."/>
            <person name="Kim J.Y."/>
            <person name="An S.H."/>
            <person name="Lee C.M."/>
            <person name="Weon H.-Y."/>
        </authorList>
    </citation>
    <scope>NUCLEOTIDE SEQUENCE [LARGE SCALE GENOMIC DNA]</scope>
    <source>
        <strain evidence="7 8">COS04-44</strain>
    </source>
</reference>
<protein>
    <submittedName>
        <fullName evidence="7">Very short patch repair endonuclease</fullName>
    </submittedName>
</protein>
<dbReference type="EMBL" id="CP104874">
    <property type="protein sequence ID" value="WWF05358.1"/>
    <property type="molecule type" value="Genomic_DNA"/>
</dbReference>
<comment type="similarity">
    <text evidence="6">Belongs to the Vsr family.</text>
</comment>
<evidence type="ECO:0000313" key="7">
    <source>
        <dbReference type="EMBL" id="WWF05358.1"/>
    </source>
</evidence>
<dbReference type="Pfam" id="PF03852">
    <property type="entry name" value="Vsr"/>
    <property type="match status" value="1"/>
</dbReference>
<dbReference type="RefSeq" id="WP_338538360.1">
    <property type="nucleotide sequence ID" value="NZ_CP104874.1"/>
</dbReference>
<keyword evidence="2 7" id="KW-0255">Endonuclease</keyword>
<keyword evidence="8" id="KW-1185">Reference proteome</keyword>
<dbReference type="Gene3D" id="3.40.960.10">
    <property type="entry name" value="VSR Endonuclease"/>
    <property type="match status" value="1"/>
</dbReference>
<evidence type="ECO:0000313" key="8">
    <source>
        <dbReference type="Proteomes" id="UP001381003"/>
    </source>
</evidence>
<evidence type="ECO:0000256" key="2">
    <source>
        <dbReference type="ARBA" id="ARBA00022759"/>
    </source>
</evidence>
<dbReference type="GO" id="GO:0004519">
    <property type="term" value="F:endonuclease activity"/>
    <property type="evidence" value="ECO:0007669"/>
    <property type="project" value="UniProtKB-KW"/>
</dbReference>
<dbReference type="SUPFAM" id="SSF52980">
    <property type="entry name" value="Restriction endonuclease-like"/>
    <property type="match status" value="1"/>
</dbReference>
<accession>A0ABZ2FGL8</accession>
<dbReference type="InterPro" id="IPR011335">
    <property type="entry name" value="Restrct_endonuc-II-like"/>
</dbReference>
<keyword evidence="3" id="KW-0227">DNA damage</keyword>
<dbReference type="NCBIfam" id="TIGR00632">
    <property type="entry name" value="vsr"/>
    <property type="match status" value="1"/>
</dbReference>
<evidence type="ECO:0000256" key="5">
    <source>
        <dbReference type="ARBA" id="ARBA00023204"/>
    </source>
</evidence>
<dbReference type="InterPro" id="IPR004603">
    <property type="entry name" value="DNA_mismatch_endonuc_vsr"/>
</dbReference>
<name>A0ABZ2FGL8_9MICO</name>
<proteinExistence type="inferred from homology"/>
<keyword evidence="1" id="KW-0540">Nuclease</keyword>
<keyword evidence="5" id="KW-0234">DNA repair</keyword>
<evidence type="ECO:0000256" key="6">
    <source>
        <dbReference type="ARBA" id="ARBA00029466"/>
    </source>
</evidence>
<keyword evidence="4" id="KW-0378">Hydrolase</keyword>
<gene>
    <name evidence="7" type="ORF">N5P18_00345</name>
</gene>